<dbReference type="PANTHER" id="PTHR43267:SF1">
    <property type="entry name" value="TRNA THREONYLCARBAMOYLADENOSINE DEHYDRATASE"/>
    <property type="match status" value="1"/>
</dbReference>
<dbReference type="EMBL" id="FNVS01000011">
    <property type="protein sequence ID" value="SEF99697.1"/>
    <property type="molecule type" value="Genomic_DNA"/>
</dbReference>
<comment type="caution">
    <text evidence="2">The sequence shown here is derived from an EMBL/GenBank/DDBJ whole genome shotgun (WGS) entry which is preliminary data.</text>
</comment>
<name>A0A8G2BX97_9BACT</name>
<sequence length="236" mass="25769">MSYSWNTRTELLLGADRMEYLAKAHVLVVGLGGVGAYAAEQICRSGIGHMTIVDADTVNESNLNRQLPALHSTLGKPKAEVMASRLTDINPRLKLTVINEFLRDERTEEVLSAKFDFIVDAIDSLSPKVFLIYHACQRGIPIISSMGAGAKADPSQVKIDDISKTCSCALAKAVRKRLRGMGINRGVPVVFSTEMANPDAIIEIDNEQCKRSTTGTVSYMPALFGCYLASYVIRNI</sequence>
<dbReference type="SUPFAM" id="SSF69572">
    <property type="entry name" value="Activating enzymes of the ubiquitin-like proteins"/>
    <property type="match status" value="1"/>
</dbReference>
<dbReference type="GO" id="GO:0061503">
    <property type="term" value="F:tRNA threonylcarbamoyladenosine dehydratase"/>
    <property type="evidence" value="ECO:0007669"/>
    <property type="project" value="TreeGrafter"/>
</dbReference>
<proteinExistence type="predicted"/>
<dbReference type="AlphaFoldDB" id="A0A8G2BX97"/>
<feature type="domain" description="THIF-type NAD/FAD binding fold" evidence="1">
    <location>
        <begin position="12"/>
        <end position="234"/>
    </location>
</feature>
<keyword evidence="3" id="KW-1185">Reference proteome</keyword>
<evidence type="ECO:0000313" key="2">
    <source>
        <dbReference type="EMBL" id="SEF99697.1"/>
    </source>
</evidence>
<evidence type="ECO:0000259" key="1">
    <source>
        <dbReference type="Pfam" id="PF00899"/>
    </source>
</evidence>
<dbReference type="Proteomes" id="UP000236725">
    <property type="component" value="Unassembled WGS sequence"/>
</dbReference>
<dbReference type="PANTHER" id="PTHR43267">
    <property type="entry name" value="TRNA THREONYLCARBAMOYLADENOSINE DEHYDRATASE"/>
    <property type="match status" value="1"/>
</dbReference>
<organism evidence="2 3">
    <name type="scientific">Parabacteroides chinchillae</name>
    <dbReference type="NCBI Taxonomy" id="871327"/>
    <lineage>
        <taxon>Bacteria</taxon>
        <taxon>Pseudomonadati</taxon>
        <taxon>Bacteroidota</taxon>
        <taxon>Bacteroidia</taxon>
        <taxon>Bacteroidales</taxon>
        <taxon>Tannerellaceae</taxon>
        <taxon>Parabacteroides</taxon>
    </lineage>
</organism>
<dbReference type="GO" id="GO:0061504">
    <property type="term" value="P:cyclic threonylcarbamoyladenosine biosynthetic process"/>
    <property type="evidence" value="ECO:0007669"/>
    <property type="project" value="TreeGrafter"/>
</dbReference>
<evidence type="ECO:0000313" key="3">
    <source>
        <dbReference type="Proteomes" id="UP000236725"/>
    </source>
</evidence>
<dbReference type="RefSeq" id="WP_103983670.1">
    <property type="nucleotide sequence ID" value="NZ_FNVS01000011.1"/>
</dbReference>
<protein>
    <submittedName>
        <fullName evidence="2">tRNA A37 threonylcarbamoyladenosine dehydratase</fullName>
    </submittedName>
</protein>
<accession>A0A8G2BX97</accession>
<reference evidence="2 3" key="1">
    <citation type="submission" date="2016-10" db="EMBL/GenBank/DDBJ databases">
        <authorList>
            <person name="Varghese N."/>
            <person name="Submissions S."/>
        </authorList>
    </citation>
    <scope>NUCLEOTIDE SEQUENCE [LARGE SCALE GENOMIC DNA]</scope>
    <source>
        <strain evidence="2 3">DSM 29073</strain>
    </source>
</reference>
<dbReference type="InterPro" id="IPR000594">
    <property type="entry name" value="ThiF_NAD_FAD-bd"/>
</dbReference>
<dbReference type="Gene3D" id="3.40.50.720">
    <property type="entry name" value="NAD(P)-binding Rossmann-like Domain"/>
    <property type="match status" value="1"/>
</dbReference>
<dbReference type="InterPro" id="IPR045886">
    <property type="entry name" value="ThiF/MoeB/HesA"/>
</dbReference>
<dbReference type="Pfam" id="PF00899">
    <property type="entry name" value="ThiF"/>
    <property type="match status" value="1"/>
</dbReference>
<dbReference type="GO" id="GO:0008641">
    <property type="term" value="F:ubiquitin-like modifier activating enzyme activity"/>
    <property type="evidence" value="ECO:0007669"/>
    <property type="project" value="InterPro"/>
</dbReference>
<dbReference type="InterPro" id="IPR035985">
    <property type="entry name" value="Ubiquitin-activating_enz"/>
</dbReference>
<gene>
    <name evidence="2" type="ORF">SAMN05444001_11194</name>
</gene>
<dbReference type="CDD" id="cd00755">
    <property type="entry name" value="YgdL_like"/>
    <property type="match status" value="1"/>
</dbReference>